<dbReference type="SMART" id="SM00387">
    <property type="entry name" value="HATPase_c"/>
    <property type="match status" value="1"/>
</dbReference>
<evidence type="ECO:0000256" key="5">
    <source>
        <dbReference type="ARBA" id="ARBA00022679"/>
    </source>
</evidence>
<dbReference type="Pfam" id="PF02518">
    <property type="entry name" value="HATPase_c"/>
    <property type="match status" value="1"/>
</dbReference>
<evidence type="ECO:0000259" key="13">
    <source>
        <dbReference type="PROSITE" id="PS50109"/>
    </source>
</evidence>
<dbReference type="SUPFAM" id="SSF55874">
    <property type="entry name" value="ATPase domain of HSP90 chaperone/DNA topoisomerase II/histidine kinase"/>
    <property type="match status" value="1"/>
</dbReference>
<dbReference type="GO" id="GO:0005886">
    <property type="term" value="C:plasma membrane"/>
    <property type="evidence" value="ECO:0007669"/>
    <property type="project" value="UniProtKB-SubCell"/>
</dbReference>
<evidence type="ECO:0000256" key="2">
    <source>
        <dbReference type="ARBA" id="ARBA00004236"/>
    </source>
</evidence>
<dbReference type="SMART" id="SM00388">
    <property type="entry name" value="HisKA"/>
    <property type="match status" value="1"/>
</dbReference>
<gene>
    <name evidence="15" type="ORF">EAS64_01525</name>
</gene>
<evidence type="ECO:0000313" key="16">
    <source>
        <dbReference type="Proteomes" id="UP000460272"/>
    </source>
</evidence>
<dbReference type="PROSITE" id="PS50109">
    <property type="entry name" value="HIS_KIN"/>
    <property type="match status" value="1"/>
</dbReference>
<dbReference type="InterPro" id="IPR050428">
    <property type="entry name" value="TCS_sensor_his_kinase"/>
</dbReference>
<dbReference type="GO" id="GO:0000155">
    <property type="term" value="F:phosphorelay sensor kinase activity"/>
    <property type="evidence" value="ECO:0007669"/>
    <property type="project" value="InterPro"/>
</dbReference>
<dbReference type="PANTHER" id="PTHR45436:SF5">
    <property type="entry name" value="SENSOR HISTIDINE KINASE TRCS"/>
    <property type="match status" value="1"/>
</dbReference>
<evidence type="ECO:0000256" key="7">
    <source>
        <dbReference type="ARBA" id="ARBA00022777"/>
    </source>
</evidence>
<dbReference type="InterPro" id="IPR003660">
    <property type="entry name" value="HAMP_dom"/>
</dbReference>
<keyword evidence="8 12" id="KW-1133">Transmembrane helix</keyword>
<dbReference type="Gene3D" id="6.10.340.10">
    <property type="match status" value="1"/>
</dbReference>
<evidence type="ECO:0000256" key="1">
    <source>
        <dbReference type="ARBA" id="ARBA00000085"/>
    </source>
</evidence>
<dbReference type="Gene3D" id="1.10.287.130">
    <property type="match status" value="1"/>
</dbReference>
<dbReference type="Pfam" id="PF00672">
    <property type="entry name" value="HAMP"/>
    <property type="match status" value="1"/>
</dbReference>
<dbReference type="SUPFAM" id="SSF47384">
    <property type="entry name" value="Homodimeric domain of signal transducing histidine kinase"/>
    <property type="match status" value="1"/>
</dbReference>
<keyword evidence="9" id="KW-0902">Two-component regulatory system</keyword>
<feature type="transmembrane region" description="Helical" evidence="12">
    <location>
        <begin position="47"/>
        <end position="70"/>
    </location>
</feature>
<dbReference type="InterPro" id="IPR003661">
    <property type="entry name" value="HisK_dim/P_dom"/>
</dbReference>
<dbReference type="SMART" id="SM00304">
    <property type="entry name" value="HAMP"/>
    <property type="match status" value="1"/>
</dbReference>
<dbReference type="InterPro" id="IPR005467">
    <property type="entry name" value="His_kinase_dom"/>
</dbReference>
<keyword evidence="4" id="KW-0597">Phosphoprotein</keyword>
<dbReference type="EC" id="2.7.13.3" evidence="3"/>
<dbReference type="CDD" id="cd00082">
    <property type="entry name" value="HisKA"/>
    <property type="match status" value="1"/>
</dbReference>
<comment type="caution">
    <text evidence="15">The sequence shown here is derived from an EMBL/GenBank/DDBJ whole genome shotgun (WGS) entry which is preliminary data.</text>
</comment>
<evidence type="ECO:0000256" key="3">
    <source>
        <dbReference type="ARBA" id="ARBA00012438"/>
    </source>
</evidence>
<feature type="compositionally biased region" description="Low complexity" evidence="11">
    <location>
        <begin position="240"/>
        <end position="249"/>
    </location>
</feature>
<evidence type="ECO:0000256" key="9">
    <source>
        <dbReference type="ARBA" id="ARBA00023012"/>
    </source>
</evidence>
<dbReference type="InterPro" id="IPR003594">
    <property type="entry name" value="HATPase_dom"/>
</dbReference>
<keyword evidence="10 12" id="KW-0472">Membrane</keyword>
<feature type="region of interest" description="Disordered" evidence="11">
    <location>
        <begin position="228"/>
        <end position="252"/>
    </location>
</feature>
<reference evidence="15 16" key="1">
    <citation type="submission" date="2018-11" db="EMBL/GenBank/DDBJ databases">
        <title>Trebonia kvetii gen.nov., sp.nov., a novel acidophilic actinobacterium, and proposal of the new actinobacterial family Treboniaceae fam. nov.</title>
        <authorList>
            <person name="Rapoport D."/>
            <person name="Sagova-Mareckova M."/>
            <person name="Sedlacek I."/>
            <person name="Provaznik J."/>
            <person name="Kralova S."/>
            <person name="Pavlinic D."/>
            <person name="Benes V."/>
            <person name="Kopecky J."/>
        </authorList>
    </citation>
    <scope>NUCLEOTIDE SEQUENCE [LARGE SCALE GENOMIC DNA]</scope>
    <source>
        <strain evidence="15 16">15Tr583</strain>
    </source>
</reference>
<comment type="subcellular location">
    <subcellularLocation>
        <location evidence="2">Cell membrane</location>
    </subcellularLocation>
</comment>
<dbReference type="InterPro" id="IPR036890">
    <property type="entry name" value="HATPase_C_sf"/>
</dbReference>
<organism evidence="15 16">
    <name type="scientific">Trebonia kvetii</name>
    <dbReference type="NCBI Taxonomy" id="2480626"/>
    <lineage>
        <taxon>Bacteria</taxon>
        <taxon>Bacillati</taxon>
        <taxon>Actinomycetota</taxon>
        <taxon>Actinomycetes</taxon>
        <taxon>Streptosporangiales</taxon>
        <taxon>Treboniaceae</taxon>
        <taxon>Trebonia</taxon>
    </lineage>
</organism>
<dbReference type="Gene3D" id="3.30.565.10">
    <property type="entry name" value="Histidine kinase-like ATPase, C-terminal domain"/>
    <property type="match status" value="1"/>
</dbReference>
<evidence type="ECO:0000259" key="14">
    <source>
        <dbReference type="PROSITE" id="PS50885"/>
    </source>
</evidence>
<keyword evidence="5" id="KW-0808">Transferase</keyword>
<dbReference type="Pfam" id="PF00512">
    <property type="entry name" value="HisKA"/>
    <property type="match status" value="1"/>
</dbReference>
<evidence type="ECO:0000256" key="6">
    <source>
        <dbReference type="ARBA" id="ARBA00022692"/>
    </source>
</evidence>
<name>A0A6P2C7J5_9ACTN</name>
<evidence type="ECO:0000256" key="12">
    <source>
        <dbReference type="SAM" id="Phobius"/>
    </source>
</evidence>
<dbReference type="CDD" id="cd06225">
    <property type="entry name" value="HAMP"/>
    <property type="match status" value="1"/>
</dbReference>
<evidence type="ECO:0000256" key="4">
    <source>
        <dbReference type="ARBA" id="ARBA00022553"/>
    </source>
</evidence>
<evidence type="ECO:0000313" key="15">
    <source>
        <dbReference type="EMBL" id="TVZ07374.1"/>
    </source>
</evidence>
<keyword evidence="6 12" id="KW-0812">Transmembrane</keyword>
<proteinExistence type="predicted"/>
<keyword evidence="7 15" id="KW-0418">Kinase</keyword>
<accession>A0A6P2C7J5</accession>
<dbReference type="AlphaFoldDB" id="A0A6P2C7J5"/>
<dbReference type="EMBL" id="RPFW01000001">
    <property type="protein sequence ID" value="TVZ07374.1"/>
    <property type="molecule type" value="Genomic_DNA"/>
</dbReference>
<feature type="domain" description="HAMP" evidence="14">
    <location>
        <begin position="67"/>
        <end position="120"/>
    </location>
</feature>
<dbReference type="CDD" id="cd00075">
    <property type="entry name" value="HATPase"/>
    <property type="match status" value="1"/>
</dbReference>
<evidence type="ECO:0000256" key="11">
    <source>
        <dbReference type="SAM" id="MobiDB-lite"/>
    </source>
</evidence>
<dbReference type="Proteomes" id="UP000460272">
    <property type="component" value="Unassembled WGS sequence"/>
</dbReference>
<evidence type="ECO:0000256" key="8">
    <source>
        <dbReference type="ARBA" id="ARBA00022989"/>
    </source>
</evidence>
<sequence>MLVHGAPFDMPSLLRVAVVKADGGQLVIAAVPFSEASGSLNVVARGLVIGTPALFLVFTGAIWLVTGLTLRPIGALRRGAAQVTATGQVSDLPVPEARDEVRLLAVTLNDMLSRLAAAQQRQRALVSDTAHELRSPIASIRTQLEVALDFPAGQDWETTARDVHADVLRLARLAEDLLLLARLDEQAGHETANRGAPVDLAALCRSAACRYSDAPVAVICAAYATPDAQDRTDSRDPTGAADSADAADSPQDVPVLVTGDWGRLDRLLVNLVDNAVRYAKSAVTISVRRDGSWAELSVTDDGPGIPAADLERAFDRFARLDDARSREGDEAGGAGLGLAIVRATAQAYGGTAHLEAASPPPGLRAVVRLPADKEMPSGRPGPA</sequence>
<comment type="catalytic activity">
    <reaction evidence="1">
        <text>ATP + protein L-histidine = ADP + protein N-phospho-L-histidine.</text>
        <dbReference type="EC" id="2.7.13.3"/>
    </reaction>
</comment>
<dbReference type="PROSITE" id="PS50885">
    <property type="entry name" value="HAMP"/>
    <property type="match status" value="1"/>
</dbReference>
<dbReference type="PRINTS" id="PR00344">
    <property type="entry name" value="BCTRLSENSOR"/>
</dbReference>
<dbReference type="PANTHER" id="PTHR45436">
    <property type="entry name" value="SENSOR HISTIDINE KINASE YKOH"/>
    <property type="match status" value="1"/>
</dbReference>
<dbReference type="InterPro" id="IPR004358">
    <property type="entry name" value="Sig_transdc_His_kin-like_C"/>
</dbReference>
<protein>
    <recommendedName>
        <fullName evidence="3">histidine kinase</fullName>
        <ecNumber evidence="3">2.7.13.3</ecNumber>
    </recommendedName>
</protein>
<dbReference type="InterPro" id="IPR036097">
    <property type="entry name" value="HisK_dim/P_sf"/>
</dbReference>
<dbReference type="OrthoDB" id="5242752at2"/>
<feature type="domain" description="Histidine kinase" evidence="13">
    <location>
        <begin position="128"/>
        <end position="373"/>
    </location>
</feature>
<keyword evidence="16" id="KW-1185">Reference proteome</keyword>
<evidence type="ECO:0000256" key="10">
    <source>
        <dbReference type="ARBA" id="ARBA00023136"/>
    </source>
</evidence>